<dbReference type="InterPro" id="IPR003779">
    <property type="entry name" value="CMD-like"/>
</dbReference>
<dbReference type="Proteomes" id="UP001172083">
    <property type="component" value="Unassembled WGS sequence"/>
</dbReference>
<keyword evidence="3" id="KW-1185">Reference proteome</keyword>
<dbReference type="PANTHER" id="PTHR34846:SF10">
    <property type="entry name" value="CYTOPLASMIC PROTEIN"/>
    <property type="match status" value="1"/>
</dbReference>
<name>A0ABT8LE53_9BACT</name>
<evidence type="ECO:0000313" key="2">
    <source>
        <dbReference type="EMBL" id="MDN5216058.1"/>
    </source>
</evidence>
<feature type="domain" description="Carboxymuconolactone decarboxylase-like" evidence="1">
    <location>
        <begin position="29"/>
        <end position="96"/>
    </location>
</feature>
<protein>
    <submittedName>
        <fullName evidence="2">Carboxymuconolactone decarboxylase family protein</fullName>
    </submittedName>
</protein>
<evidence type="ECO:0000259" key="1">
    <source>
        <dbReference type="Pfam" id="PF02627"/>
    </source>
</evidence>
<dbReference type="Gene3D" id="1.20.1290.10">
    <property type="entry name" value="AhpD-like"/>
    <property type="match status" value="1"/>
</dbReference>
<dbReference type="RefSeq" id="WP_346761392.1">
    <property type="nucleotide sequence ID" value="NZ_JAUJEB010000007.1"/>
</dbReference>
<comment type="caution">
    <text evidence="2">The sequence shown here is derived from an EMBL/GenBank/DDBJ whole genome shotgun (WGS) entry which is preliminary data.</text>
</comment>
<organism evidence="2 3">
    <name type="scientific">Agaribacillus aureus</name>
    <dbReference type="NCBI Taxonomy" id="3051825"/>
    <lineage>
        <taxon>Bacteria</taxon>
        <taxon>Pseudomonadati</taxon>
        <taxon>Bacteroidota</taxon>
        <taxon>Cytophagia</taxon>
        <taxon>Cytophagales</taxon>
        <taxon>Splendidivirgaceae</taxon>
        <taxon>Agaribacillus</taxon>
    </lineage>
</organism>
<evidence type="ECO:0000313" key="3">
    <source>
        <dbReference type="Proteomes" id="UP001172083"/>
    </source>
</evidence>
<dbReference type="EMBL" id="JAUJEB010000007">
    <property type="protein sequence ID" value="MDN5216058.1"/>
    <property type="molecule type" value="Genomic_DNA"/>
</dbReference>
<proteinExistence type="predicted"/>
<sequence>MQNKPRINLSKVEPKGYGILFKFEEFLGKTPISTRISNLIKVRASQINKCNFCIHLHTEEALAAGESAKRLFALSAWQESPFFSEEERAVLALTEEVTLIADHGVSDEVYNKNLELFGEQYLAQLIIAINTINSWNRIGVATKLQPE</sequence>
<dbReference type="Pfam" id="PF02627">
    <property type="entry name" value="CMD"/>
    <property type="match status" value="1"/>
</dbReference>
<dbReference type="InterPro" id="IPR029032">
    <property type="entry name" value="AhpD-like"/>
</dbReference>
<reference evidence="2" key="1">
    <citation type="submission" date="2023-06" db="EMBL/GenBank/DDBJ databases">
        <title>Genomic of Agaribacillus aureum.</title>
        <authorList>
            <person name="Wang G."/>
        </authorList>
    </citation>
    <scope>NUCLEOTIDE SEQUENCE</scope>
    <source>
        <strain evidence="2">BMA12</strain>
    </source>
</reference>
<dbReference type="NCBIfam" id="TIGR00778">
    <property type="entry name" value="ahpD_dom"/>
    <property type="match status" value="1"/>
</dbReference>
<gene>
    <name evidence="2" type="ORF">QQ020_28525</name>
</gene>
<dbReference type="PANTHER" id="PTHR34846">
    <property type="entry name" value="4-CARBOXYMUCONOLACTONE DECARBOXYLASE FAMILY PROTEIN (AFU_ORTHOLOGUE AFUA_6G11590)"/>
    <property type="match status" value="1"/>
</dbReference>
<accession>A0ABT8LE53</accession>
<dbReference type="SUPFAM" id="SSF69118">
    <property type="entry name" value="AhpD-like"/>
    <property type="match status" value="1"/>
</dbReference>
<dbReference type="InterPro" id="IPR004675">
    <property type="entry name" value="AhpD_core"/>
</dbReference>